<dbReference type="PANTHER" id="PTHR14058:SF8">
    <property type="entry name" value="PROTEIN FE65 HOMOLOG"/>
    <property type="match status" value="1"/>
</dbReference>
<name>A0A8B7NEI5_HYAAZ</name>
<dbReference type="CDD" id="cd01271">
    <property type="entry name" value="PTB2_Fe65"/>
    <property type="match status" value="1"/>
</dbReference>
<dbReference type="GeneID" id="108669226"/>
<feature type="compositionally biased region" description="Low complexity" evidence="2">
    <location>
        <begin position="1168"/>
        <end position="1178"/>
    </location>
</feature>
<dbReference type="FunFam" id="2.30.29.30:FF:000034">
    <property type="entry name" value="amyloid beta A4 precursor protein-binding family B member 2"/>
    <property type="match status" value="1"/>
</dbReference>
<dbReference type="KEGG" id="hazt:108669226"/>
<feature type="compositionally biased region" description="Basic and acidic residues" evidence="2">
    <location>
        <begin position="897"/>
        <end position="918"/>
    </location>
</feature>
<dbReference type="GO" id="GO:0005737">
    <property type="term" value="C:cytoplasm"/>
    <property type="evidence" value="ECO:0007669"/>
    <property type="project" value="TreeGrafter"/>
</dbReference>
<dbReference type="GO" id="GO:0006355">
    <property type="term" value="P:regulation of DNA-templated transcription"/>
    <property type="evidence" value="ECO:0007669"/>
    <property type="project" value="TreeGrafter"/>
</dbReference>
<evidence type="ECO:0000259" key="4">
    <source>
        <dbReference type="PROSITE" id="PS50020"/>
    </source>
</evidence>
<dbReference type="GO" id="GO:0001540">
    <property type="term" value="F:amyloid-beta binding"/>
    <property type="evidence" value="ECO:0007669"/>
    <property type="project" value="InterPro"/>
</dbReference>
<feature type="region of interest" description="Disordered" evidence="2">
    <location>
        <begin position="807"/>
        <end position="830"/>
    </location>
</feature>
<feature type="region of interest" description="Disordered" evidence="2">
    <location>
        <begin position="1092"/>
        <end position="1143"/>
    </location>
</feature>
<keyword evidence="5" id="KW-1185">Reference proteome</keyword>
<dbReference type="Pfam" id="PF00640">
    <property type="entry name" value="PID"/>
    <property type="match status" value="2"/>
</dbReference>
<evidence type="ECO:0000313" key="5">
    <source>
        <dbReference type="Proteomes" id="UP000694843"/>
    </source>
</evidence>
<evidence type="ECO:0000313" key="6">
    <source>
        <dbReference type="RefSeq" id="XP_018012019.2"/>
    </source>
</evidence>
<dbReference type="SMART" id="SM00462">
    <property type="entry name" value="PTB"/>
    <property type="match status" value="2"/>
</dbReference>
<dbReference type="PROSITE" id="PS01179">
    <property type="entry name" value="PID"/>
    <property type="match status" value="2"/>
</dbReference>
<accession>A0A8B7NEI5</accession>
<feature type="region of interest" description="Disordered" evidence="2">
    <location>
        <begin position="980"/>
        <end position="1050"/>
    </location>
</feature>
<dbReference type="Proteomes" id="UP000694843">
    <property type="component" value="Unplaced"/>
</dbReference>
<dbReference type="CDD" id="cd00201">
    <property type="entry name" value="WW"/>
    <property type="match status" value="1"/>
</dbReference>
<evidence type="ECO:0000256" key="1">
    <source>
        <dbReference type="ARBA" id="ARBA00022737"/>
    </source>
</evidence>
<feature type="region of interest" description="Disordered" evidence="2">
    <location>
        <begin position="1155"/>
        <end position="1194"/>
    </location>
</feature>
<feature type="compositionally biased region" description="Polar residues" evidence="2">
    <location>
        <begin position="814"/>
        <end position="826"/>
    </location>
</feature>
<feature type="compositionally biased region" description="Basic and acidic residues" evidence="2">
    <location>
        <begin position="1038"/>
        <end position="1050"/>
    </location>
</feature>
<dbReference type="FunFam" id="2.30.29.30:FF:000317">
    <property type="entry name" value="Amyloid beta A4 protein-binding family B member"/>
    <property type="match status" value="1"/>
</dbReference>
<sequence length="1634" mass="184767">MISKQINRSTGVGNSNITLDCRNVQGEKRRRSCIFTDEEDPFRNIDQDPEIIPTVRPTHRGELASRRVDPVPMNRAALSRRKILNKYETELPSIEREPCATDDLTHGRNCNDYRMTVMRATPSSEEYDSGVNFRLDSSQDTLENFPYDQPKSFPHAINSYNSGSTNNFSSMPYGGRFYSGGNSSANERHSLAYNGYGADATDDRGNGIHAVTMTNSARSATDFLRGGREEFVAVTANSATSEQAQRRSEGFTACTISQSTAKTTRNVVDGNVKSAQLRVTATENVNSYSGLNPKYVHTNNFEKRQNNNNCELTTKIAYKGTNGTNEPLKSNLKSSCGDKMNSSLDYRSTMNQDANNRYSNNWNEMILNNQVNLKYNVKYDACDDAKMNKTNLTKSTDNVFHKTQHQNPGRANSRMPCKNEVNFHHNELQRFYDGRDCRLSPKKYNRSKSLDRKYLEDSSEDESDFEAHRRFERERRYARNPEWDALRLRNYENRLRRCFAMAETNNSKSLTRIDGRHGKVNWETALTTDIALQHRSPLMARPKLKAKSAWDLSRFDGDACRQEEQSRMLQKTRAGLRSRWQNIDKKIDDGTVDEAQLDRDLPRKEIADLDCNAALIRRKVEYRTENHAGIGNRFDDHRTPVGRRKMDKVRNAHRDEAHAGKANEAINTAVTNNVACLSKIEQWRKTEIRETSPRRNEFHESRKFAKEQWRRRSCDFELDGPSVSLQEPMSLTPLSLDRKRWYRRSCDLDLDFDHHYPNKDMISDYDLDNDLLSRTIQQFQSLPPYQEGLSMPEEIIVEDNRCVGRREEHHGARVTSQSSHNLQTSDDVGKSVHLSQEEKLLLDSGHEMLLLDRSRIAVPLRVDGRSKSRMEDNWRYRNDATELEEGFLNSKNSSKNGKLERPKTSIGHYGKEKRDRNRSTPHVFKDSLCSSLEQVCELSRSSSHRRRYAQLRPDSMGVNLHTGPVTHLDNRWVNLHTGPVTHLDNSHEESLLNEANQAPPQRQLQKETCYPSASDTTTPPLSFTDPSQDDDDNPIEMGRYDNNNKDNNKPDLIEDVARRQKQHLSFPQVQDRLEYPDLPLKDQFVDVVKYKQEEDNNEHKEEDCQKDVARDKISSDDKSPGLLEGVAGDNKADQEGDGIPHMTAGEGQELYALPMKSPRAGDGAPETSSVSPSSSDSPEQQQALPPGWEKHEDNDGAYYWHIKSGTITRTPPTAAPRPSHPPPPSAAPRRIKEEQVGVPRSTTSSALAELAELRPRSTNTAENAYKRRSYPVRSELSEAGCGRAVRFAVRSLGWLEVPEEELTPERSSKAVNRCIVDLSMGRRDVMDVVGCWGEGKDLFMDLDEGSLKLVDPENLTLLNTQPIHTIRVWGVGRDNGRERDFAYVARDRVSRKHMCHVFRCDTPARTIANTLRDICKKIMIERSLNQAASKGDLGSHMGSSNSLAGANNNNNNNNNSAFGRAARPCNLPTEGRRVQRHNSLLSGQSFPTPMEEPRKLVKAEYVGALQVSRPSGMEVINRAIQDAVNANPGPWTPVNVAVAPSTITVTHVKDNSVISECRVRFLSFLGIGRNVHHCAFIVHNAQDQFVAHVFFCEPSSGALCKTIEAACKLRYQKCLDAHPTLGGGSGGAGDTLRV</sequence>
<protein>
    <submittedName>
        <fullName evidence="6">Uncharacterized protein LOC108669226</fullName>
    </submittedName>
</protein>
<dbReference type="InterPro" id="IPR011993">
    <property type="entry name" value="PH-like_dom_sf"/>
</dbReference>
<proteinExistence type="predicted"/>
<feature type="non-terminal residue" evidence="6">
    <location>
        <position position="1634"/>
    </location>
</feature>
<dbReference type="PROSITE" id="PS50020">
    <property type="entry name" value="WW_DOMAIN_2"/>
    <property type="match status" value="1"/>
</dbReference>
<dbReference type="PANTHER" id="PTHR14058">
    <property type="entry name" value="AMYLOID BETA A4 PRECURSOR PROTEIN-BINDING FAMILY B"/>
    <property type="match status" value="1"/>
</dbReference>
<feature type="domain" description="PID" evidence="3">
    <location>
        <begin position="1285"/>
        <end position="1415"/>
    </location>
</feature>
<feature type="compositionally biased region" description="Polar residues" evidence="2">
    <location>
        <begin position="1011"/>
        <end position="1026"/>
    </location>
</feature>
<dbReference type="InterPro" id="IPR039576">
    <property type="entry name" value="APBB1/2/3"/>
</dbReference>
<feature type="region of interest" description="Disordered" evidence="2">
    <location>
        <begin position="1429"/>
        <end position="1474"/>
    </location>
</feature>
<dbReference type="InterPro" id="IPR036020">
    <property type="entry name" value="WW_dom_sf"/>
</dbReference>
<feature type="domain" description="WW" evidence="4">
    <location>
        <begin position="1182"/>
        <end position="1214"/>
    </location>
</feature>
<feature type="compositionally biased region" description="Polar residues" evidence="2">
    <location>
        <begin position="1437"/>
        <end position="1446"/>
    </location>
</feature>
<gene>
    <name evidence="6" type="primary">LOC108669226</name>
</gene>
<dbReference type="Gene3D" id="2.20.70.10">
    <property type="match status" value="1"/>
</dbReference>
<feature type="region of interest" description="Disordered" evidence="2">
    <location>
        <begin position="1207"/>
        <end position="1244"/>
    </location>
</feature>
<dbReference type="OrthoDB" id="5969782at2759"/>
<dbReference type="Gene3D" id="2.30.29.30">
    <property type="entry name" value="Pleckstrin-homology domain (PH domain)/Phosphotyrosine-binding domain (PTB)"/>
    <property type="match status" value="2"/>
</dbReference>
<feature type="compositionally biased region" description="Pro residues" evidence="2">
    <location>
        <begin position="1213"/>
        <end position="1226"/>
    </location>
</feature>
<dbReference type="InterPro" id="IPR006020">
    <property type="entry name" value="PTB/PI_dom"/>
</dbReference>
<feature type="compositionally biased region" description="Polar residues" evidence="2">
    <location>
        <begin position="993"/>
        <end position="1003"/>
    </location>
</feature>
<feature type="domain" description="PID" evidence="3">
    <location>
        <begin position="1498"/>
        <end position="1619"/>
    </location>
</feature>
<feature type="region of interest" description="Disordered" evidence="2">
    <location>
        <begin position="887"/>
        <end position="922"/>
    </location>
</feature>
<feature type="compositionally biased region" description="Basic and acidic residues" evidence="2">
    <location>
        <begin position="1092"/>
        <end position="1119"/>
    </location>
</feature>
<dbReference type="CDD" id="cd01272">
    <property type="entry name" value="PTB1_Fe65"/>
    <property type="match status" value="1"/>
</dbReference>
<evidence type="ECO:0000256" key="2">
    <source>
        <dbReference type="SAM" id="MobiDB-lite"/>
    </source>
</evidence>
<dbReference type="InterPro" id="IPR001202">
    <property type="entry name" value="WW_dom"/>
</dbReference>
<dbReference type="RefSeq" id="XP_018012019.2">
    <property type="nucleotide sequence ID" value="XM_018156530.2"/>
</dbReference>
<evidence type="ECO:0000259" key="3">
    <source>
        <dbReference type="PROSITE" id="PS01179"/>
    </source>
</evidence>
<keyword evidence="1" id="KW-0677">Repeat</keyword>
<dbReference type="SUPFAM" id="SSF51045">
    <property type="entry name" value="WW domain"/>
    <property type="match status" value="1"/>
</dbReference>
<dbReference type="SUPFAM" id="SSF50729">
    <property type="entry name" value="PH domain-like"/>
    <property type="match status" value="2"/>
</dbReference>
<organism evidence="5 6">
    <name type="scientific">Hyalella azteca</name>
    <name type="common">Amphipod</name>
    <dbReference type="NCBI Taxonomy" id="294128"/>
    <lineage>
        <taxon>Eukaryota</taxon>
        <taxon>Metazoa</taxon>
        <taxon>Ecdysozoa</taxon>
        <taxon>Arthropoda</taxon>
        <taxon>Crustacea</taxon>
        <taxon>Multicrustacea</taxon>
        <taxon>Malacostraca</taxon>
        <taxon>Eumalacostraca</taxon>
        <taxon>Peracarida</taxon>
        <taxon>Amphipoda</taxon>
        <taxon>Senticaudata</taxon>
        <taxon>Talitrida</taxon>
        <taxon>Talitroidea</taxon>
        <taxon>Hyalellidae</taxon>
        <taxon>Hyalella</taxon>
    </lineage>
</organism>
<dbReference type="GO" id="GO:0005634">
    <property type="term" value="C:nucleus"/>
    <property type="evidence" value="ECO:0007669"/>
    <property type="project" value="TreeGrafter"/>
</dbReference>
<reference evidence="6" key="1">
    <citation type="submission" date="2025-08" db="UniProtKB">
        <authorList>
            <consortium name="RefSeq"/>
        </authorList>
    </citation>
    <scope>IDENTIFICATION</scope>
    <source>
        <tissue evidence="6">Whole organism</tissue>
    </source>
</reference>